<dbReference type="EMBL" id="MU393511">
    <property type="protein sequence ID" value="KAI4863109.1"/>
    <property type="molecule type" value="Genomic_DNA"/>
</dbReference>
<keyword evidence="1" id="KW-0378">Hydrolase</keyword>
<keyword evidence="1" id="KW-0645">Protease</keyword>
<evidence type="ECO:0000313" key="1">
    <source>
        <dbReference type="EMBL" id="KAI4863109.1"/>
    </source>
</evidence>
<proteinExistence type="predicted"/>
<sequence>MYVGREALVFFLFWIVGCWASGDTAVEIAPSEYFDGNDGPWSSFFIRVGVPEQDVRVLVSTASPESLVVSSDLGCTTSVFGGMVPSDCAVSRGVLFNPNKSATWNDLGTFGINDNGVGLEANLDYFQPAQFASETLGIGLTGPKLDNQTVAVIATTEPFYLGIFGLNNQPVNFTSLGNYSSPSFLTTLKDQKLIPSLSWSYTAGARYRLKQVYGQLILSGYDTSRFKENSATFTMADDITRDLVVVLQSISYSGSTSVTLLSDPINIYIDSTDPNLWLPDTVCDAFEQAFGLTLDGDSGLYLVNDTHHTELLNSDAQVTFRLSDVTEGGDAVTVVLPYSAFDLTAEPPLVGNQSYYFPLKRATNETQYTLGRVFLQEAYLTADYERHTFNVSACTWNEGAQESIVTIPSTDSDSGSTSSSGGGGGNSSLGGGAIAGIVIGAVVFILIVGAIVFLVIRRQRKKASYTTSQPEPDVSMLTGPVYNSPGTPGPQKFYSPETVGDSTGVSNADSNRGSVGGQRSQNSNGNSNGQDAELDGDSQQIYQLHGESVPPPDGGAPTYHELPGTEVRKTTSGRVVSAMEASPSSREEGEEDSPYVSTLGSMGWQGDRGDASSDLVSPTTPVHHENRTSLASHLPD</sequence>
<dbReference type="Proteomes" id="UP001497700">
    <property type="component" value="Unassembled WGS sequence"/>
</dbReference>
<name>A0ACB9YUM8_9PEZI</name>
<comment type="caution">
    <text evidence="1">The sequence shown here is derived from an EMBL/GenBank/DDBJ whole genome shotgun (WGS) entry which is preliminary data.</text>
</comment>
<accession>A0ACB9YUM8</accession>
<organism evidence="1 2">
    <name type="scientific">Hypoxylon rubiginosum</name>
    <dbReference type="NCBI Taxonomy" id="110542"/>
    <lineage>
        <taxon>Eukaryota</taxon>
        <taxon>Fungi</taxon>
        <taxon>Dikarya</taxon>
        <taxon>Ascomycota</taxon>
        <taxon>Pezizomycotina</taxon>
        <taxon>Sordariomycetes</taxon>
        <taxon>Xylariomycetidae</taxon>
        <taxon>Xylariales</taxon>
        <taxon>Hypoxylaceae</taxon>
        <taxon>Hypoxylon</taxon>
    </lineage>
</organism>
<protein>
    <submittedName>
        <fullName evidence="1">Acid protease</fullName>
    </submittedName>
</protein>
<reference evidence="1 2" key="1">
    <citation type="journal article" date="2022" name="New Phytol.">
        <title>Ecological generalism drives hyperdiversity of secondary metabolite gene clusters in xylarialean endophytes.</title>
        <authorList>
            <person name="Franco M.E.E."/>
            <person name="Wisecaver J.H."/>
            <person name="Arnold A.E."/>
            <person name="Ju Y.M."/>
            <person name="Slot J.C."/>
            <person name="Ahrendt S."/>
            <person name="Moore L.P."/>
            <person name="Eastman K.E."/>
            <person name="Scott K."/>
            <person name="Konkel Z."/>
            <person name="Mondo S.J."/>
            <person name="Kuo A."/>
            <person name="Hayes R.D."/>
            <person name="Haridas S."/>
            <person name="Andreopoulos B."/>
            <person name="Riley R."/>
            <person name="LaButti K."/>
            <person name="Pangilinan J."/>
            <person name="Lipzen A."/>
            <person name="Amirebrahimi M."/>
            <person name="Yan J."/>
            <person name="Adam C."/>
            <person name="Keymanesh K."/>
            <person name="Ng V."/>
            <person name="Louie K."/>
            <person name="Northen T."/>
            <person name="Drula E."/>
            <person name="Henrissat B."/>
            <person name="Hsieh H.M."/>
            <person name="Youens-Clark K."/>
            <person name="Lutzoni F."/>
            <person name="Miadlikowska J."/>
            <person name="Eastwood D.C."/>
            <person name="Hamelin R.C."/>
            <person name="Grigoriev I.V."/>
            <person name="U'Ren J.M."/>
        </authorList>
    </citation>
    <scope>NUCLEOTIDE SEQUENCE [LARGE SCALE GENOMIC DNA]</scope>
    <source>
        <strain evidence="1 2">CBS 119005</strain>
    </source>
</reference>
<evidence type="ECO:0000313" key="2">
    <source>
        <dbReference type="Proteomes" id="UP001497700"/>
    </source>
</evidence>
<keyword evidence="2" id="KW-1185">Reference proteome</keyword>
<gene>
    <name evidence="1" type="ORF">F4820DRAFT_428134</name>
</gene>